<dbReference type="GeneID" id="8741833"/>
<dbReference type="RefSeq" id="WP_012942439.1">
    <property type="nucleotide sequence ID" value="NC_013743.1"/>
</dbReference>
<dbReference type="Gene3D" id="3.40.50.300">
    <property type="entry name" value="P-loop containing nucleotide triphosphate hydrolases"/>
    <property type="match status" value="1"/>
</dbReference>
<dbReference type="Pfam" id="PF03237">
    <property type="entry name" value="Terminase_6N"/>
    <property type="match status" value="1"/>
</dbReference>
<feature type="region of interest" description="Disordered" evidence="1">
    <location>
        <begin position="440"/>
        <end position="466"/>
    </location>
</feature>
<dbReference type="Gene3D" id="3.30.420.280">
    <property type="match status" value="2"/>
</dbReference>
<sequence length="514" mass="56226">MRDPTKRGLERELDALKHQLGRADDDAPTDVTVAWRDAAPDARPTGIAYDPETATLTYDVWAAQRACLDALEGDDADLVAFLAGYGSGKSILGARWLLAQALAHPDSRFLAMGVDFTKARDSTFRILCEQLPGARTALRTGTINGPESSPIVADFNRGAHRLTLTNGSVIVLGAADSWNRYAGDEFGAIWLDEPSHYETDLHDLLEMLGGRLRGVAGPKVQCWTLTGNGYNDAWEILEQRQDSTGDPIGLAIELVRASTLDNPYLDAGTRERYERQFGDTDREAQALRGGFAAAQGLVYTKFSRDTHVIPHAAATDRVIADWRVYGYDHGWNDPRILLEVGKTPRDQLVVLDEFYESESHVEDAIAWLEATGKPSGSVYCDHEPGHIDKFRRAGYRAEAATKDIDEGIAEVRKRLEADGNLDVGTTEKVIMTIGGMPNSTYVSSSNGETRRAGETGNSESSTTEQPAVGLLVSDRCQHLIREFLGYKEAHVGKAVAEDHCLDALRYACMGVAGR</sequence>
<dbReference type="OrthoDB" id="196515at2157"/>
<feature type="compositionally biased region" description="Polar residues" evidence="1">
    <location>
        <begin position="455"/>
        <end position="465"/>
    </location>
</feature>
<dbReference type="eggNOG" id="arCOG09550">
    <property type="taxonomic scope" value="Archaea"/>
</dbReference>
<gene>
    <name evidence="2" type="ordered locus">Htur_1243</name>
</gene>
<proteinExistence type="predicted"/>
<evidence type="ECO:0000313" key="2">
    <source>
        <dbReference type="EMBL" id="ADB60133.1"/>
    </source>
</evidence>
<evidence type="ECO:0000313" key="3">
    <source>
        <dbReference type="Proteomes" id="UP000001903"/>
    </source>
</evidence>
<dbReference type="KEGG" id="htu:Htur_1243"/>
<accession>D2RP99</accession>
<keyword evidence="3" id="KW-1185">Reference proteome</keyword>
<name>D2RP99_HALTV</name>
<reference evidence="2 3" key="1">
    <citation type="journal article" date="2010" name="Stand. Genomic Sci.">
        <title>Complete genome sequence of Haloterrigena turkmenica type strain (4k).</title>
        <authorList>
            <person name="Saunders E."/>
            <person name="Tindall B.J."/>
            <person name="Fahnrich R."/>
            <person name="Lapidus A."/>
            <person name="Copeland A."/>
            <person name="Del Rio T.G."/>
            <person name="Lucas S."/>
            <person name="Chen F."/>
            <person name="Tice H."/>
            <person name="Cheng J.F."/>
            <person name="Han C."/>
            <person name="Detter J.C."/>
            <person name="Bruce D."/>
            <person name="Goodwin L."/>
            <person name="Chain P."/>
            <person name="Pitluck S."/>
            <person name="Pati A."/>
            <person name="Ivanova N."/>
            <person name="Mavromatis K."/>
            <person name="Chen A."/>
            <person name="Palaniappan K."/>
            <person name="Land M."/>
            <person name="Hauser L."/>
            <person name="Chang Y.J."/>
            <person name="Jeffries C.D."/>
            <person name="Brettin T."/>
            <person name="Rohde M."/>
            <person name="Goker M."/>
            <person name="Bristow J."/>
            <person name="Eisen J.A."/>
            <person name="Markowitz V."/>
            <person name="Hugenholtz P."/>
            <person name="Klenk H.P."/>
            <person name="Kyrpides N.C."/>
        </authorList>
    </citation>
    <scope>NUCLEOTIDE SEQUENCE [LARGE SCALE GENOMIC DNA]</scope>
    <source>
        <strain evidence="3">ATCC 51198 / DSM 5511 / JCM 9101 / NCIMB 13204 / VKM B-1734 / 4k</strain>
    </source>
</reference>
<organism evidence="2 3">
    <name type="scientific">Haloterrigena turkmenica (strain ATCC 51198 / DSM 5511 / JCM 9101 / NCIMB 13204 / VKM B-1734 / 4k)</name>
    <name type="common">Halococcus turkmenicus</name>
    <dbReference type="NCBI Taxonomy" id="543526"/>
    <lineage>
        <taxon>Archaea</taxon>
        <taxon>Methanobacteriati</taxon>
        <taxon>Methanobacteriota</taxon>
        <taxon>Stenosarchaea group</taxon>
        <taxon>Halobacteria</taxon>
        <taxon>Halobacteriales</taxon>
        <taxon>Natrialbaceae</taxon>
        <taxon>Haloterrigena</taxon>
    </lineage>
</organism>
<dbReference type="InterPro" id="IPR027417">
    <property type="entry name" value="P-loop_NTPase"/>
</dbReference>
<dbReference type="STRING" id="543526.Htur_1243"/>
<dbReference type="EMBL" id="CP001860">
    <property type="protein sequence ID" value="ADB60133.1"/>
    <property type="molecule type" value="Genomic_DNA"/>
</dbReference>
<dbReference type="AlphaFoldDB" id="D2RP99"/>
<dbReference type="HOGENOM" id="CLU_529591_0_0_2"/>
<protein>
    <submittedName>
        <fullName evidence="2">Uncharacterized protein</fullName>
    </submittedName>
</protein>
<evidence type="ECO:0000256" key="1">
    <source>
        <dbReference type="SAM" id="MobiDB-lite"/>
    </source>
</evidence>
<dbReference type="Proteomes" id="UP000001903">
    <property type="component" value="Chromosome"/>
</dbReference>